<keyword evidence="3 8" id="KW-0479">Metal-binding</keyword>
<dbReference type="NCBIfam" id="TIGR00556">
    <property type="entry name" value="pantethn_trn"/>
    <property type="match status" value="1"/>
</dbReference>
<feature type="binding site" evidence="8">
    <location>
        <position position="57"/>
    </location>
    <ligand>
        <name>Mg(2+)</name>
        <dbReference type="ChEBI" id="CHEBI:18420"/>
    </ligand>
</feature>
<accession>A0A656CY50</accession>
<dbReference type="EC" id="2.7.8.7" evidence="8"/>
<evidence type="ECO:0000256" key="8">
    <source>
        <dbReference type="HAMAP-Rule" id="MF_00101"/>
    </source>
</evidence>
<feature type="domain" description="4'-phosphopantetheinyl transferase" evidence="9">
    <location>
        <begin position="4"/>
        <end position="117"/>
    </location>
</feature>
<dbReference type="EMBL" id="CZVU01000026">
    <property type="protein sequence ID" value="CUT00315.1"/>
    <property type="molecule type" value="Genomic_DNA"/>
</dbReference>
<evidence type="ECO:0000313" key="10">
    <source>
        <dbReference type="EMBL" id="CUT00315.1"/>
    </source>
</evidence>
<keyword evidence="8" id="KW-0963">Cytoplasm</keyword>
<keyword evidence="1 8" id="KW-0444">Lipid biosynthesis</keyword>
<evidence type="ECO:0000256" key="1">
    <source>
        <dbReference type="ARBA" id="ARBA00022516"/>
    </source>
</evidence>
<dbReference type="HAMAP" id="MF_00101">
    <property type="entry name" value="AcpS"/>
    <property type="match status" value="1"/>
</dbReference>
<keyword evidence="5 8" id="KW-0460">Magnesium</keyword>
<dbReference type="RefSeq" id="WP_072150202.1">
    <property type="nucleotide sequence ID" value="NZ_CZVH01000043.1"/>
</dbReference>
<dbReference type="Gene3D" id="3.90.470.20">
    <property type="entry name" value="4'-phosphopantetheinyl transferase domain"/>
    <property type="match status" value="1"/>
</dbReference>
<comment type="similarity">
    <text evidence="8">Belongs to the P-Pant transferase superfamily. AcpS family.</text>
</comment>
<dbReference type="Proteomes" id="UP000243065">
    <property type="component" value="Unassembled WGS sequence"/>
</dbReference>
<proteinExistence type="inferred from homology"/>
<evidence type="ECO:0000259" key="9">
    <source>
        <dbReference type="Pfam" id="PF01648"/>
    </source>
</evidence>
<dbReference type="GO" id="GO:0005737">
    <property type="term" value="C:cytoplasm"/>
    <property type="evidence" value="ECO:0007669"/>
    <property type="project" value="UniProtKB-SubCell"/>
</dbReference>
<evidence type="ECO:0000256" key="3">
    <source>
        <dbReference type="ARBA" id="ARBA00022723"/>
    </source>
</evidence>
<evidence type="ECO:0000256" key="2">
    <source>
        <dbReference type="ARBA" id="ARBA00022679"/>
    </source>
</evidence>
<feature type="binding site" evidence="8">
    <location>
        <position position="8"/>
    </location>
    <ligand>
        <name>Mg(2+)</name>
        <dbReference type="ChEBI" id="CHEBI:18420"/>
    </ligand>
</feature>
<comment type="function">
    <text evidence="8">Transfers the 4'-phosphopantetheine moiety from coenzyme A to a Ser of acyl-carrier-protein.</text>
</comment>
<dbReference type="SUPFAM" id="SSF56214">
    <property type="entry name" value="4'-phosphopantetheinyl transferase"/>
    <property type="match status" value="1"/>
</dbReference>
<evidence type="ECO:0000256" key="5">
    <source>
        <dbReference type="ARBA" id="ARBA00022842"/>
    </source>
</evidence>
<comment type="cofactor">
    <cofactor evidence="8">
        <name>Mg(2+)</name>
        <dbReference type="ChEBI" id="CHEBI:18420"/>
    </cofactor>
</comment>
<comment type="subcellular location">
    <subcellularLocation>
        <location evidence="8">Cytoplasm</location>
    </subcellularLocation>
</comment>
<evidence type="ECO:0000313" key="11">
    <source>
        <dbReference type="Proteomes" id="UP000243065"/>
    </source>
</evidence>
<dbReference type="GO" id="GO:0000287">
    <property type="term" value="F:magnesium ion binding"/>
    <property type="evidence" value="ECO:0007669"/>
    <property type="project" value="UniProtKB-UniRule"/>
</dbReference>
<name>A0A656CY50_KRYT1</name>
<keyword evidence="6 8" id="KW-0443">Lipid metabolism</keyword>
<comment type="catalytic activity">
    <reaction evidence="8">
        <text>apo-[ACP] + CoA = holo-[ACP] + adenosine 3',5'-bisphosphate + H(+)</text>
        <dbReference type="Rhea" id="RHEA:12068"/>
        <dbReference type="Rhea" id="RHEA-COMP:9685"/>
        <dbReference type="Rhea" id="RHEA-COMP:9690"/>
        <dbReference type="ChEBI" id="CHEBI:15378"/>
        <dbReference type="ChEBI" id="CHEBI:29999"/>
        <dbReference type="ChEBI" id="CHEBI:57287"/>
        <dbReference type="ChEBI" id="CHEBI:58343"/>
        <dbReference type="ChEBI" id="CHEBI:64479"/>
        <dbReference type="EC" id="2.7.8.7"/>
    </reaction>
</comment>
<dbReference type="Pfam" id="PF01648">
    <property type="entry name" value="ACPS"/>
    <property type="match status" value="1"/>
</dbReference>
<dbReference type="NCBIfam" id="TIGR00516">
    <property type="entry name" value="acpS"/>
    <property type="match status" value="1"/>
</dbReference>
<organism evidence="10 11">
    <name type="scientific">Kryptobacter tengchongensis</name>
    <dbReference type="NCBI Taxonomy" id="1643429"/>
    <lineage>
        <taxon>Bacteria</taxon>
        <taxon>Pseudomonadati</taxon>
        <taxon>Candidatus Kryptoniota</taxon>
        <taxon>Candidatus Kryptobacter</taxon>
    </lineage>
</organism>
<reference evidence="10 11" key="1">
    <citation type="submission" date="2015-11" db="EMBL/GenBank/DDBJ databases">
        <authorList>
            <person name="Varghese N."/>
        </authorList>
    </citation>
    <scope>NUCLEOTIDE SEQUENCE [LARGE SCALE GENOMIC DNA]</scope>
    <source>
        <strain evidence="10 11">JGI-24</strain>
    </source>
</reference>
<evidence type="ECO:0000256" key="4">
    <source>
        <dbReference type="ARBA" id="ARBA00022832"/>
    </source>
</evidence>
<keyword evidence="4 8" id="KW-0276">Fatty acid metabolism</keyword>
<evidence type="ECO:0000256" key="6">
    <source>
        <dbReference type="ARBA" id="ARBA00023098"/>
    </source>
</evidence>
<dbReference type="InterPro" id="IPR004568">
    <property type="entry name" value="Ppantetheine-prot_Trfase_dom"/>
</dbReference>
<evidence type="ECO:0000256" key="7">
    <source>
        <dbReference type="ARBA" id="ARBA00023160"/>
    </source>
</evidence>
<dbReference type="InterPro" id="IPR037143">
    <property type="entry name" value="4-PPantetheinyl_Trfase_dom_sf"/>
</dbReference>
<dbReference type="InterPro" id="IPR002582">
    <property type="entry name" value="ACPS"/>
</dbReference>
<gene>
    <name evidence="8" type="primary">acpS</name>
    <name evidence="10" type="ORF">JGI24_00757</name>
</gene>
<dbReference type="AlphaFoldDB" id="A0A656CY50"/>
<keyword evidence="2 8" id="KW-0808">Transferase</keyword>
<dbReference type="OrthoDB" id="517356at2"/>
<keyword evidence="7 8" id="KW-0275">Fatty acid biosynthesis</keyword>
<keyword evidence="11" id="KW-1185">Reference proteome</keyword>
<dbReference type="InterPro" id="IPR008278">
    <property type="entry name" value="4-PPantetheinyl_Trfase_dom"/>
</dbReference>
<dbReference type="GO" id="GO:0008897">
    <property type="term" value="F:holo-[acyl-carrier-protein] synthase activity"/>
    <property type="evidence" value="ECO:0007669"/>
    <property type="project" value="UniProtKB-UniRule"/>
</dbReference>
<protein>
    <recommendedName>
        <fullName evidence="8">Holo-[acyl-carrier-protein] synthase</fullName>
        <shortName evidence="8">Holo-ACP synthase</shortName>
        <ecNumber evidence="8">2.7.8.7</ecNumber>
    </recommendedName>
    <alternativeName>
        <fullName evidence="8">4'-phosphopantetheinyl transferase AcpS</fullName>
    </alternativeName>
</protein>
<dbReference type="GO" id="GO:0006633">
    <property type="term" value="P:fatty acid biosynthetic process"/>
    <property type="evidence" value="ECO:0007669"/>
    <property type="project" value="UniProtKB-UniRule"/>
</dbReference>
<sequence>MIVGIGVDIVEIDRFKNLTEKWGEHFLNKVFTQREIDYCFSKNNIYQHLAGRFAAKEAISKAISTGWSGIFRWKDVEILNDENGKPEVILHNQIKEQFSSCSFYISISHSLNYAVAFAVVEKN</sequence>